<dbReference type="PANTHER" id="PTHR14614:SF123">
    <property type="entry name" value="OS04G0645500 PROTEIN"/>
    <property type="match status" value="1"/>
</dbReference>
<dbReference type="SUPFAM" id="SSF53335">
    <property type="entry name" value="S-adenosyl-L-methionine-dependent methyltransferases"/>
    <property type="match status" value="1"/>
</dbReference>
<evidence type="ECO:0000313" key="2">
    <source>
        <dbReference type="EMBL" id="GIL84867.1"/>
    </source>
</evidence>
<proteinExistence type="predicted"/>
<dbReference type="EMBL" id="BNCP01000031">
    <property type="protein sequence ID" value="GIL84867.1"/>
    <property type="molecule type" value="Genomic_DNA"/>
</dbReference>
<dbReference type="PANTHER" id="PTHR14614">
    <property type="entry name" value="HEPATOCELLULAR CARCINOMA-ASSOCIATED ANTIGEN"/>
    <property type="match status" value="1"/>
</dbReference>
<feature type="compositionally biased region" description="Basic and acidic residues" evidence="1">
    <location>
        <begin position="315"/>
        <end position="325"/>
    </location>
</feature>
<sequence length="429" mass="45891">FCIRRSALTVLGGEQIKMSKARDVFRSNESWERWNTHQTTMVEQEVFGSVLRFVQDPSSEHLGTTVWDASVVLAKWFEKNIRKGDFSRAKVRGKRAIELGAGMGLAGMAFAMVGADVVLTDTADVLGLLRINYENNLSPAAVRLARAHQHGTWADSAGSVAVAELDWTKPEQVRAPPLNPPYDFVLAADCIYHETLTEHFHRTVMDVTNEKSTVVVCNELRSHSVQGRFMDLFTATHTIKSIAHTKMDDTYQHPNIFIYIMKKKKKLSSNGKGGGGGGGDEEGQDCAGGTEAVEEAEEVEGGRFAGMDGISGQQREGRLEEDQVNGKHLTPPSTLLLLQQSGGDEEAVLPSHGPGEAAAAAEVAALQSATASASASPQKEEEEEEEEPRREAVGAVSAGGGIVDSGIPEGQGGRGGRGPGGVAESNGEP</sequence>
<gene>
    <name evidence="2" type="ORF">Vretifemale_13443</name>
</gene>
<dbReference type="InterPro" id="IPR019410">
    <property type="entry name" value="Methyltransf_16"/>
</dbReference>
<feature type="region of interest" description="Disordered" evidence="1">
    <location>
        <begin position="342"/>
        <end position="429"/>
    </location>
</feature>
<accession>A0A8J4FUI9</accession>
<feature type="compositionally biased region" description="Gly residues" evidence="1">
    <location>
        <begin position="397"/>
        <end position="421"/>
    </location>
</feature>
<dbReference type="AlphaFoldDB" id="A0A8J4FUI9"/>
<feature type="non-terminal residue" evidence="2">
    <location>
        <position position="429"/>
    </location>
</feature>
<dbReference type="InterPro" id="IPR029063">
    <property type="entry name" value="SAM-dependent_MTases_sf"/>
</dbReference>
<feature type="compositionally biased region" description="Low complexity" evidence="1">
    <location>
        <begin position="357"/>
        <end position="376"/>
    </location>
</feature>
<name>A0A8J4FUI9_9CHLO</name>
<dbReference type="Proteomes" id="UP000747110">
    <property type="component" value="Unassembled WGS sequence"/>
</dbReference>
<evidence type="ECO:0000313" key="3">
    <source>
        <dbReference type="Proteomes" id="UP000747110"/>
    </source>
</evidence>
<comment type="caution">
    <text evidence="2">The sequence shown here is derived from an EMBL/GenBank/DDBJ whole genome shotgun (WGS) entry which is preliminary data.</text>
</comment>
<reference evidence="2" key="1">
    <citation type="journal article" date="2021" name="Proc. Natl. Acad. Sci. U.S.A.">
        <title>Three genomes in the algal genus Volvox reveal the fate of a haploid sex-determining region after a transition to homothallism.</title>
        <authorList>
            <person name="Yamamoto K."/>
            <person name="Hamaji T."/>
            <person name="Kawai-Toyooka H."/>
            <person name="Matsuzaki R."/>
            <person name="Takahashi F."/>
            <person name="Nishimura Y."/>
            <person name="Kawachi M."/>
            <person name="Noguchi H."/>
            <person name="Minakuchi Y."/>
            <person name="Umen J.G."/>
            <person name="Toyoda A."/>
            <person name="Nozaki H."/>
        </authorList>
    </citation>
    <scope>NUCLEOTIDE SEQUENCE</scope>
    <source>
        <strain evidence="2">NIES-3786</strain>
    </source>
</reference>
<dbReference type="Pfam" id="PF10294">
    <property type="entry name" value="Methyltransf_16"/>
    <property type="match status" value="1"/>
</dbReference>
<dbReference type="Gene3D" id="3.40.50.150">
    <property type="entry name" value="Vaccinia Virus protein VP39"/>
    <property type="match status" value="1"/>
</dbReference>
<organism evidence="2 3">
    <name type="scientific">Volvox reticuliferus</name>
    <dbReference type="NCBI Taxonomy" id="1737510"/>
    <lineage>
        <taxon>Eukaryota</taxon>
        <taxon>Viridiplantae</taxon>
        <taxon>Chlorophyta</taxon>
        <taxon>core chlorophytes</taxon>
        <taxon>Chlorophyceae</taxon>
        <taxon>CS clade</taxon>
        <taxon>Chlamydomonadales</taxon>
        <taxon>Volvocaceae</taxon>
        <taxon>Volvox</taxon>
    </lineage>
</organism>
<dbReference type="OrthoDB" id="413520at2759"/>
<evidence type="ECO:0000256" key="1">
    <source>
        <dbReference type="SAM" id="MobiDB-lite"/>
    </source>
</evidence>
<protein>
    <submittedName>
        <fullName evidence="2">Uncharacterized protein</fullName>
    </submittedName>
</protein>
<keyword evidence="3" id="KW-1185">Reference proteome</keyword>
<feature type="region of interest" description="Disordered" evidence="1">
    <location>
        <begin position="269"/>
        <end position="330"/>
    </location>
</feature>